<evidence type="ECO:0000256" key="4">
    <source>
        <dbReference type="ARBA" id="ARBA00023163"/>
    </source>
</evidence>
<dbReference type="InterPro" id="IPR036388">
    <property type="entry name" value="WH-like_DNA-bd_sf"/>
</dbReference>
<dbReference type="Proteomes" id="UP000019918">
    <property type="component" value="Unassembled WGS sequence"/>
</dbReference>
<feature type="domain" description="RNA polymerase sigma factor 70 region 4 type 2" evidence="6">
    <location>
        <begin position="100"/>
        <end position="150"/>
    </location>
</feature>
<comment type="similarity">
    <text evidence="1">Belongs to the sigma-70 factor family. ECF subfamily.</text>
</comment>
<dbReference type="AlphaFoldDB" id="A0A014PYP0"/>
<dbReference type="SUPFAM" id="SSF88946">
    <property type="entry name" value="Sigma2 domain of RNA polymerase sigma factors"/>
    <property type="match status" value="1"/>
</dbReference>
<dbReference type="PATRIC" id="fig|69222.5.peg.1444"/>
<dbReference type="Pfam" id="PF04542">
    <property type="entry name" value="Sigma70_r2"/>
    <property type="match status" value="1"/>
</dbReference>
<protein>
    <submittedName>
        <fullName evidence="7">ECF subfamily RNA polymerase sigma-70 factor</fullName>
    </submittedName>
</protein>
<gene>
    <name evidence="7" type="ORF">BG55_07025</name>
</gene>
<keyword evidence="8" id="KW-1185">Reference proteome</keyword>
<reference evidence="7 8" key="1">
    <citation type="submission" date="2014-02" db="EMBL/GenBank/DDBJ databases">
        <title>Draft genome of Erwinia mallotivora strain BT-MARDI, a papaya dieback pathogen.</title>
        <authorList>
            <person name="Redzuan R."/>
            <person name="Abu Bakar N."/>
            <person name="Badrun R."/>
            <person name="Mohd Raih M.F."/>
            <person name="Rozano L."/>
            <person name="Mat Amin N."/>
        </authorList>
    </citation>
    <scope>NUCLEOTIDE SEQUENCE [LARGE SCALE GENOMIC DNA]</scope>
    <source>
        <strain evidence="7 8">BT-MARDI</strain>
    </source>
</reference>
<proteinExistence type="inferred from homology"/>
<evidence type="ECO:0000259" key="6">
    <source>
        <dbReference type="Pfam" id="PF08281"/>
    </source>
</evidence>
<dbReference type="GO" id="GO:0016987">
    <property type="term" value="F:sigma factor activity"/>
    <property type="evidence" value="ECO:0007669"/>
    <property type="project" value="UniProtKB-KW"/>
</dbReference>
<dbReference type="SUPFAM" id="SSF88659">
    <property type="entry name" value="Sigma3 and sigma4 domains of RNA polymerase sigma factors"/>
    <property type="match status" value="1"/>
</dbReference>
<evidence type="ECO:0000256" key="1">
    <source>
        <dbReference type="ARBA" id="ARBA00010641"/>
    </source>
</evidence>
<organism evidence="7 8">
    <name type="scientific">Erwinia mallotivora</name>
    <dbReference type="NCBI Taxonomy" id="69222"/>
    <lineage>
        <taxon>Bacteria</taxon>
        <taxon>Pseudomonadati</taxon>
        <taxon>Pseudomonadota</taxon>
        <taxon>Gammaproteobacteria</taxon>
        <taxon>Enterobacterales</taxon>
        <taxon>Erwiniaceae</taxon>
        <taxon>Erwinia</taxon>
    </lineage>
</organism>
<dbReference type="InterPro" id="IPR013324">
    <property type="entry name" value="RNA_pol_sigma_r3/r4-like"/>
</dbReference>
<dbReference type="PANTHER" id="PTHR43133">
    <property type="entry name" value="RNA POLYMERASE ECF-TYPE SIGMA FACTO"/>
    <property type="match status" value="1"/>
</dbReference>
<name>A0A014PYP0_9GAMM</name>
<dbReference type="EMBL" id="JFHN01000036">
    <property type="protein sequence ID" value="EXU76107.1"/>
    <property type="molecule type" value="Genomic_DNA"/>
</dbReference>
<dbReference type="GO" id="GO:0003677">
    <property type="term" value="F:DNA binding"/>
    <property type="evidence" value="ECO:0007669"/>
    <property type="project" value="InterPro"/>
</dbReference>
<dbReference type="OrthoDB" id="9797134at2"/>
<keyword evidence="4" id="KW-0804">Transcription</keyword>
<evidence type="ECO:0000313" key="8">
    <source>
        <dbReference type="Proteomes" id="UP000019918"/>
    </source>
</evidence>
<keyword evidence="3" id="KW-0731">Sigma factor</keyword>
<comment type="caution">
    <text evidence="7">The sequence shown here is derived from an EMBL/GenBank/DDBJ whole genome shotgun (WGS) entry which is preliminary data.</text>
</comment>
<evidence type="ECO:0000259" key="5">
    <source>
        <dbReference type="Pfam" id="PF04542"/>
    </source>
</evidence>
<dbReference type="RefSeq" id="WP_034935764.1">
    <property type="nucleotide sequence ID" value="NZ_JFHN01000036.1"/>
</dbReference>
<dbReference type="Gene3D" id="1.10.1740.10">
    <property type="match status" value="1"/>
</dbReference>
<dbReference type="Pfam" id="PF08281">
    <property type="entry name" value="Sigma70_r4_2"/>
    <property type="match status" value="1"/>
</dbReference>
<accession>A0A014PYP0</accession>
<feature type="domain" description="RNA polymerase sigma-70 region 2" evidence="5">
    <location>
        <begin position="4"/>
        <end position="66"/>
    </location>
</feature>
<dbReference type="GO" id="GO:0006352">
    <property type="term" value="P:DNA-templated transcription initiation"/>
    <property type="evidence" value="ECO:0007669"/>
    <property type="project" value="InterPro"/>
</dbReference>
<dbReference type="InterPro" id="IPR007627">
    <property type="entry name" value="RNA_pol_sigma70_r2"/>
</dbReference>
<dbReference type="InterPro" id="IPR013249">
    <property type="entry name" value="RNA_pol_sigma70_r4_t2"/>
</dbReference>
<sequence>MSAFERYYSELFRFLSGKLRDKYLAEELTQETFSRALASPEQVSSHRGLLYRIARNLLVDLYRVQKQHEDAPDMDADDLPAPGHEQPDSLLENQQYIEHIVAAIEQMPPRCREAFIRHRIDGQSQSEVAASMGISINMVEKHIIRAMLACRASRESRQDEPTGRPQ</sequence>
<evidence type="ECO:0000256" key="2">
    <source>
        <dbReference type="ARBA" id="ARBA00023015"/>
    </source>
</evidence>
<dbReference type="PANTHER" id="PTHR43133:SF63">
    <property type="entry name" value="RNA POLYMERASE SIGMA FACTOR FECI-RELATED"/>
    <property type="match status" value="1"/>
</dbReference>
<dbReference type="InterPro" id="IPR039425">
    <property type="entry name" value="RNA_pol_sigma-70-like"/>
</dbReference>
<dbReference type="InterPro" id="IPR014284">
    <property type="entry name" value="RNA_pol_sigma-70_dom"/>
</dbReference>
<dbReference type="InterPro" id="IPR013325">
    <property type="entry name" value="RNA_pol_sigma_r2"/>
</dbReference>
<dbReference type="STRING" id="69222.BG55_07025"/>
<dbReference type="Gene3D" id="1.10.10.10">
    <property type="entry name" value="Winged helix-like DNA-binding domain superfamily/Winged helix DNA-binding domain"/>
    <property type="match status" value="1"/>
</dbReference>
<evidence type="ECO:0000256" key="3">
    <source>
        <dbReference type="ARBA" id="ARBA00023082"/>
    </source>
</evidence>
<keyword evidence="2" id="KW-0805">Transcription regulation</keyword>
<dbReference type="NCBIfam" id="TIGR02937">
    <property type="entry name" value="sigma70-ECF"/>
    <property type="match status" value="1"/>
</dbReference>
<evidence type="ECO:0000313" key="7">
    <source>
        <dbReference type="EMBL" id="EXU76107.1"/>
    </source>
</evidence>